<protein>
    <submittedName>
        <fullName evidence="1">Uncharacterized protein</fullName>
    </submittedName>
</protein>
<gene>
    <name evidence="1" type="ORF">Q5Y72_10820</name>
</gene>
<name>A0ABT9JCM2_9RHOB</name>
<evidence type="ECO:0000313" key="1">
    <source>
        <dbReference type="EMBL" id="MDP5307584.1"/>
    </source>
</evidence>
<proteinExistence type="predicted"/>
<accession>A0ABT9JCM2</accession>
<sequence length="88" mass="9775">MKLMDRPRANDTGLPQGVAERLALFSKWTGAALFPADQMLEGPTGERTFSETFLTYAVENGLSLDWVYFGDERSLVLQAYAEAKGMPQ</sequence>
<dbReference type="Proteomes" id="UP001224997">
    <property type="component" value="Unassembled WGS sequence"/>
</dbReference>
<comment type="caution">
    <text evidence="1">The sequence shown here is derived from an EMBL/GenBank/DDBJ whole genome shotgun (WGS) entry which is preliminary data.</text>
</comment>
<keyword evidence="2" id="KW-1185">Reference proteome</keyword>
<evidence type="ECO:0000313" key="2">
    <source>
        <dbReference type="Proteomes" id="UP001224997"/>
    </source>
</evidence>
<organism evidence="1 2">
    <name type="scientific">Paracoccus spongiarum</name>
    <dbReference type="NCBI Taxonomy" id="3064387"/>
    <lineage>
        <taxon>Bacteria</taxon>
        <taxon>Pseudomonadati</taxon>
        <taxon>Pseudomonadota</taxon>
        <taxon>Alphaproteobacteria</taxon>
        <taxon>Rhodobacterales</taxon>
        <taxon>Paracoccaceae</taxon>
        <taxon>Paracoccus</taxon>
    </lineage>
</organism>
<dbReference type="RefSeq" id="WP_305963434.1">
    <property type="nucleotide sequence ID" value="NZ_JAVAMQ010000008.1"/>
</dbReference>
<dbReference type="EMBL" id="JAVAMQ010000008">
    <property type="protein sequence ID" value="MDP5307584.1"/>
    <property type="molecule type" value="Genomic_DNA"/>
</dbReference>
<reference evidence="1 2" key="1">
    <citation type="submission" date="2023-08" db="EMBL/GenBank/DDBJ databases">
        <authorList>
            <person name="Park J.-S."/>
        </authorList>
    </citation>
    <scope>NUCLEOTIDE SEQUENCE [LARGE SCALE GENOMIC DNA]</scope>
    <source>
        <strain evidence="1 2">2205BS29-5</strain>
    </source>
</reference>